<dbReference type="InterPro" id="IPR007196">
    <property type="entry name" value="CCR4-Not_Not1_C"/>
</dbReference>
<name>A0AAD4W9Q5_PRUDU</name>
<dbReference type="GO" id="GO:0017148">
    <property type="term" value="P:negative regulation of translation"/>
    <property type="evidence" value="ECO:0007669"/>
    <property type="project" value="InterPro"/>
</dbReference>
<feature type="domain" description="CCR4-Not complex component Not1 C-terminal" evidence="1">
    <location>
        <begin position="9"/>
        <end position="67"/>
    </location>
</feature>
<dbReference type="InterPro" id="IPR040398">
    <property type="entry name" value="Not1"/>
</dbReference>
<accession>A0AAD4W9Q5</accession>
<dbReference type="GO" id="GO:0000932">
    <property type="term" value="C:P-body"/>
    <property type="evidence" value="ECO:0007669"/>
    <property type="project" value="TreeGrafter"/>
</dbReference>
<dbReference type="Gene3D" id="1.25.40.800">
    <property type="match status" value="1"/>
</dbReference>
<evidence type="ECO:0000313" key="3">
    <source>
        <dbReference type="Proteomes" id="UP001054821"/>
    </source>
</evidence>
<dbReference type="AlphaFoldDB" id="A0AAD4W9Q5"/>
<dbReference type="PANTHER" id="PTHR13162:SF8">
    <property type="entry name" value="CCR4-NOT TRANSCRIPTION COMPLEX SUBUNIT 1"/>
    <property type="match status" value="1"/>
</dbReference>
<dbReference type="GO" id="GO:0060090">
    <property type="term" value="F:molecular adaptor activity"/>
    <property type="evidence" value="ECO:0007669"/>
    <property type="project" value="TreeGrafter"/>
</dbReference>
<dbReference type="GO" id="GO:0000288">
    <property type="term" value="P:nuclear-transcribed mRNA catabolic process, deadenylation-dependent decay"/>
    <property type="evidence" value="ECO:0007669"/>
    <property type="project" value="TreeGrafter"/>
</dbReference>
<protein>
    <recommendedName>
        <fullName evidence="1">CCR4-Not complex component Not1 C-terminal domain-containing protein</fullName>
    </recommendedName>
</protein>
<dbReference type="Pfam" id="PF04054">
    <property type="entry name" value="Not1"/>
    <property type="match status" value="1"/>
</dbReference>
<evidence type="ECO:0000259" key="1">
    <source>
        <dbReference type="Pfam" id="PF04054"/>
    </source>
</evidence>
<dbReference type="EMBL" id="JAJFAZ020000003">
    <property type="protein sequence ID" value="KAI5339438.1"/>
    <property type="molecule type" value="Genomic_DNA"/>
</dbReference>
<gene>
    <name evidence="2" type="ORF">L3X38_018710</name>
</gene>
<dbReference type="PANTHER" id="PTHR13162">
    <property type="entry name" value="CCR4-NOT TRANSCRIPTION COMPLEX"/>
    <property type="match status" value="1"/>
</dbReference>
<proteinExistence type="predicted"/>
<organism evidence="2 3">
    <name type="scientific">Prunus dulcis</name>
    <name type="common">Almond</name>
    <name type="synonym">Amygdalus dulcis</name>
    <dbReference type="NCBI Taxonomy" id="3755"/>
    <lineage>
        <taxon>Eukaryota</taxon>
        <taxon>Viridiplantae</taxon>
        <taxon>Streptophyta</taxon>
        <taxon>Embryophyta</taxon>
        <taxon>Tracheophyta</taxon>
        <taxon>Spermatophyta</taxon>
        <taxon>Magnoliopsida</taxon>
        <taxon>eudicotyledons</taxon>
        <taxon>Gunneridae</taxon>
        <taxon>Pentapetalae</taxon>
        <taxon>rosids</taxon>
        <taxon>fabids</taxon>
        <taxon>Rosales</taxon>
        <taxon>Rosaceae</taxon>
        <taxon>Amygdaloideae</taxon>
        <taxon>Amygdaleae</taxon>
        <taxon>Prunus</taxon>
    </lineage>
</organism>
<comment type="caution">
    <text evidence="2">The sequence shown here is derived from an EMBL/GenBank/DDBJ whole genome shotgun (WGS) entry which is preliminary data.</text>
</comment>
<evidence type="ECO:0000313" key="2">
    <source>
        <dbReference type="EMBL" id="KAI5339438.1"/>
    </source>
</evidence>
<dbReference type="Proteomes" id="UP001054821">
    <property type="component" value="Chromosome 3"/>
</dbReference>
<reference evidence="2 3" key="1">
    <citation type="journal article" date="2022" name="G3 (Bethesda)">
        <title>Whole-genome sequence and methylome profiling of the almond [Prunus dulcis (Mill.) D.A. Webb] cultivar 'Nonpareil'.</title>
        <authorList>
            <person name="D'Amico-Willman K.M."/>
            <person name="Ouma W.Z."/>
            <person name="Meulia T."/>
            <person name="Sideli G.M."/>
            <person name="Gradziel T.M."/>
            <person name="Fresnedo-Ramirez J."/>
        </authorList>
    </citation>
    <scope>NUCLEOTIDE SEQUENCE [LARGE SCALE GENOMIC DNA]</scope>
    <source>
        <strain evidence="2">Clone GOH B32 T37-40</strain>
    </source>
</reference>
<keyword evidence="3" id="KW-1185">Reference proteome</keyword>
<dbReference type="GO" id="GO:0030015">
    <property type="term" value="C:CCR4-NOT core complex"/>
    <property type="evidence" value="ECO:0007669"/>
    <property type="project" value="InterPro"/>
</dbReference>
<sequence>MHGFDIIPTPNLKIDLLAEIRRSPRIISKVNATLKLKQMKTDVDEYLKTRQRGSSVLTELKQKLLLPSNDVVLVSLYRSGHEVYNNQSY</sequence>